<evidence type="ECO:0000256" key="1">
    <source>
        <dbReference type="ARBA" id="ARBA00022553"/>
    </source>
</evidence>
<keyword evidence="5" id="KW-0804">Transcription</keyword>
<evidence type="ECO:0000256" key="5">
    <source>
        <dbReference type="ARBA" id="ARBA00023163"/>
    </source>
</evidence>
<evidence type="ECO:0000256" key="3">
    <source>
        <dbReference type="ARBA" id="ARBA00023015"/>
    </source>
</evidence>
<dbReference type="Proteomes" id="UP000036932">
    <property type="component" value="Unassembled WGS sequence"/>
</dbReference>
<dbReference type="PANTHER" id="PTHR43214">
    <property type="entry name" value="TWO-COMPONENT RESPONSE REGULATOR"/>
    <property type="match status" value="1"/>
</dbReference>
<evidence type="ECO:0000256" key="4">
    <source>
        <dbReference type="ARBA" id="ARBA00023125"/>
    </source>
</evidence>
<dbReference type="RefSeq" id="WP_054404444.1">
    <property type="nucleotide sequence ID" value="NZ_LIUT01000006.1"/>
</dbReference>
<dbReference type="InterPro" id="IPR039420">
    <property type="entry name" value="WalR-like"/>
</dbReference>
<keyword evidence="10" id="KW-1185">Reference proteome</keyword>
<dbReference type="InterPro" id="IPR001789">
    <property type="entry name" value="Sig_transdc_resp-reg_receiver"/>
</dbReference>
<protein>
    <submittedName>
        <fullName evidence="9">Transcriptional regulator</fullName>
    </submittedName>
</protein>
<dbReference type="Pfam" id="PF00072">
    <property type="entry name" value="Response_reg"/>
    <property type="match status" value="1"/>
</dbReference>
<evidence type="ECO:0000259" key="7">
    <source>
        <dbReference type="PROSITE" id="PS50043"/>
    </source>
</evidence>
<feature type="domain" description="HTH luxR-type" evidence="7">
    <location>
        <begin position="133"/>
        <end position="198"/>
    </location>
</feature>
<dbReference type="SUPFAM" id="SSF46894">
    <property type="entry name" value="C-terminal effector domain of the bipartite response regulators"/>
    <property type="match status" value="1"/>
</dbReference>
<dbReference type="PRINTS" id="PR00038">
    <property type="entry name" value="HTHLUXR"/>
</dbReference>
<evidence type="ECO:0000256" key="6">
    <source>
        <dbReference type="PROSITE-ProRule" id="PRU00169"/>
    </source>
</evidence>
<evidence type="ECO:0000313" key="10">
    <source>
        <dbReference type="Proteomes" id="UP000036932"/>
    </source>
</evidence>
<dbReference type="InterPro" id="IPR036388">
    <property type="entry name" value="WH-like_DNA-bd_sf"/>
</dbReference>
<feature type="modified residue" description="4-aspartylphosphate" evidence="6">
    <location>
        <position position="54"/>
    </location>
</feature>
<dbReference type="SMART" id="SM00448">
    <property type="entry name" value="REC"/>
    <property type="match status" value="1"/>
</dbReference>
<dbReference type="GO" id="GO:0006355">
    <property type="term" value="P:regulation of DNA-templated transcription"/>
    <property type="evidence" value="ECO:0007669"/>
    <property type="project" value="InterPro"/>
</dbReference>
<keyword evidence="1 6" id="KW-0597">Phosphoprotein</keyword>
<dbReference type="PROSITE" id="PS50110">
    <property type="entry name" value="RESPONSE_REGULATORY"/>
    <property type="match status" value="1"/>
</dbReference>
<accession>A0A0M1N301</accession>
<dbReference type="Gene3D" id="3.40.50.2300">
    <property type="match status" value="1"/>
</dbReference>
<dbReference type="CDD" id="cd19930">
    <property type="entry name" value="REC_DesR-like"/>
    <property type="match status" value="1"/>
</dbReference>
<keyword evidence="2" id="KW-0902">Two-component regulatory system</keyword>
<dbReference type="GO" id="GO:0003677">
    <property type="term" value="F:DNA binding"/>
    <property type="evidence" value="ECO:0007669"/>
    <property type="project" value="UniProtKB-KW"/>
</dbReference>
<proteinExistence type="predicted"/>
<dbReference type="Gene3D" id="1.10.10.10">
    <property type="entry name" value="Winged helix-like DNA-binding domain superfamily/Winged helix DNA-binding domain"/>
    <property type="match status" value="1"/>
</dbReference>
<evidence type="ECO:0000256" key="2">
    <source>
        <dbReference type="ARBA" id="ARBA00023012"/>
    </source>
</evidence>
<gene>
    <name evidence="9" type="ORF">AM231_21475</name>
</gene>
<dbReference type="OrthoDB" id="9780153at2"/>
<reference evidence="10" key="1">
    <citation type="submission" date="2015-08" db="EMBL/GenBank/DDBJ databases">
        <title>Genome sequencing project for genomic taxonomy and phylogenomics of Bacillus-like bacteria.</title>
        <authorList>
            <person name="Liu B."/>
            <person name="Wang J."/>
            <person name="Zhu Y."/>
            <person name="Liu G."/>
            <person name="Chen Q."/>
            <person name="Chen Z."/>
            <person name="Lan J."/>
            <person name="Che J."/>
            <person name="Ge C."/>
            <person name="Shi H."/>
            <person name="Pan Z."/>
            <person name="Liu X."/>
        </authorList>
    </citation>
    <scope>NUCLEOTIDE SEQUENCE [LARGE SCALE GENOMIC DNA]</scope>
    <source>
        <strain evidence="10">FJAT-22460</strain>
    </source>
</reference>
<dbReference type="InterPro" id="IPR000792">
    <property type="entry name" value="Tscrpt_reg_LuxR_C"/>
</dbReference>
<dbReference type="PATRIC" id="fig|1705565.3.peg.400"/>
<dbReference type="InterPro" id="IPR011006">
    <property type="entry name" value="CheY-like_superfamily"/>
</dbReference>
<dbReference type="InterPro" id="IPR016032">
    <property type="entry name" value="Sig_transdc_resp-reg_C-effctor"/>
</dbReference>
<organism evidence="9 10">
    <name type="scientific">Paenibacillus solani</name>
    <dbReference type="NCBI Taxonomy" id="1705565"/>
    <lineage>
        <taxon>Bacteria</taxon>
        <taxon>Bacillati</taxon>
        <taxon>Bacillota</taxon>
        <taxon>Bacilli</taxon>
        <taxon>Bacillales</taxon>
        <taxon>Paenibacillaceae</taxon>
        <taxon>Paenibacillus</taxon>
    </lineage>
</organism>
<dbReference type="PROSITE" id="PS50043">
    <property type="entry name" value="HTH_LUXR_2"/>
    <property type="match status" value="1"/>
</dbReference>
<keyword evidence="4" id="KW-0238">DNA-binding</keyword>
<sequence length="201" mass="22286">MIRIVLAEDQKLLRGALATLLSLEDDIEVVGQAENGEEVMSMIQQYEPDVAVLDIEMPLKTGLDIAELVQKNKLAVRVIILTTFARPGYFQRAMQAGVYGYLLKDTGSEELADAIRRVYDGKRVINSELSLAVWDDPCPLSPREREVMKLAAQGLVLQDIGAQLFLSYGTVRNYMSEAIGKLGANTRIEAIDIARSKGWLD</sequence>
<dbReference type="CDD" id="cd06170">
    <property type="entry name" value="LuxR_C_like"/>
    <property type="match status" value="1"/>
</dbReference>
<dbReference type="SMART" id="SM00421">
    <property type="entry name" value="HTH_LUXR"/>
    <property type="match status" value="1"/>
</dbReference>
<dbReference type="Pfam" id="PF00196">
    <property type="entry name" value="GerE"/>
    <property type="match status" value="1"/>
</dbReference>
<dbReference type="SUPFAM" id="SSF52172">
    <property type="entry name" value="CheY-like"/>
    <property type="match status" value="1"/>
</dbReference>
<name>A0A0M1N301_9BACL</name>
<evidence type="ECO:0000259" key="8">
    <source>
        <dbReference type="PROSITE" id="PS50110"/>
    </source>
</evidence>
<feature type="domain" description="Response regulatory" evidence="8">
    <location>
        <begin position="3"/>
        <end position="119"/>
    </location>
</feature>
<comment type="caution">
    <text evidence="9">The sequence shown here is derived from an EMBL/GenBank/DDBJ whole genome shotgun (WGS) entry which is preliminary data.</text>
</comment>
<dbReference type="GO" id="GO:0000160">
    <property type="term" value="P:phosphorelay signal transduction system"/>
    <property type="evidence" value="ECO:0007669"/>
    <property type="project" value="UniProtKB-KW"/>
</dbReference>
<dbReference type="AlphaFoldDB" id="A0A0M1N301"/>
<evidence type="ECO:0000313" key="9">
    <source>
        <dbReference type="EMBL" id="KOR76543.1"/>
    </source>
</evidence>
<dbReference type="PANTHER" id="PTHR43214:SF42">
    <property type="entry name" value="TRANSCRIPTIONAL REGULATORY PROTEIN DESR"/>
    <property type="match status" value="1"/>
</dbReference>
<keyword evidence="3" id="KW-0805">Transcription regulation</keyword>
<dbReference type="EMBL" id="LIUT01000006">
    <property type="protein sequence ID" value="KOR76543.1"/>
    <property type="molecule type" value="Genomic_DNA"/>
</dbReference>